<feature type="region of interest" description="Disordered" evidence="5">
    <location>
        <begin position="440"/>
        <end position="461"/>
    </location>
</feature>
<proteinExistence type="inferred from homology"/>
<evidence type="ECO:0000256" key="3">
    <source>
        <dbReference type="ARBA" id="ARBA00022670"/>
    </source>
</evidence>
<dbReference type="RefSeq" id="XP_052752880.1">
    <property type="nucleotide sequence ID" value="XM_052896920.1"/>
</dbReference>
<dbReference type="InterPro" id="IPR011356">
    <property type="entry name" value="Leucine_aapep/pepB"/>
</dbReference>
<dbReference type="PRINTS" id="PR00481">
    <property type="entry name" value="LAMNOPPTDASE"/>
</dbReference>
<evidence type="ECO:0000259" key="6">
    <source>
        <dbReference type="PROSITE" id="PS00631"/>
    </source>
</evidence>
<dbReference type="Proteomes" id="UP001652740">
    <property type="component" value="Unplaced"/>
</dbReference>
<comment type="similarity">
    <text evidence="1">Belongs to the peptidase M17 family.</text>
</comment>
<dbReference type="RefSeq" id="XP_052752882.1">
    <property type="nucleotide sequence ID" value="XM_052896922.1"/>
</dbReference>
<keyword evidence="2 8" id="KW-0031">Aminopeptidase</keyword>
<feature type="domain" description="Cytosol aminopeptidase" evidence="6">
    <location>
        <begin position="351"/>
        <end position="358"/>
    </location>
</feature>
<dbReference type="RefSeq" id="XP_052752881.1">
    <property type="nucleotide sequence ID" value="XM_052896921.1"/>
</dbReference>
<evidence type="ECO:0000313" key="8">
    <source>
        <dbReference type="RefSeq" id="XP_052752880.1"/>
    </source>
</evidence>
<evidence type="ECO:0000256" key="5">
    <source>
        <dbReference type="SAM" id="MobiDB-lite"/>
    </source>
</evidence>
<dbReference type="InterPro" id="IPR000819">
    <property type="entry name" value="Peptidase_M17_C"/>
</dbReference>
<organism evidence="7 10">
    <name type="scientific">Galleria mellonella</name>
    <name type="common">Greater wax moth</name>
    <dbReference type="NCBI Taxonomy" id="7137"/>
    <lineage>
        <taxon>Eukaryota</taxon>
        <taxon>Metazoa</taxon>
        <taxon>Ecdysozoa</taxon>
        <taxon>Arthropoda</taxon>
        <taxon>Hexapoda</taxon>
        <taxon>Insecta</taxon>
        <taxon>Pterygota</taxon>
        <taxon>Neoptera</taxon>
        <taxon>Endopterygota</taxon>
        <taxon>Lepidoptera</taxon>
        <taxon>Glossata</taxon>
        <taxon>Ditrysia</taxon>
        <taxon>Pyraloidea</taxon>
        <taxon>Pyralidae</taxon>
        <taxon>Galleriinae</taxon>
        <taxon>Galleria</taxon>
    </lineage>
</organism>
<dbReference type="Gene3D" id="3.40.630.10">
    <property type="entry name" value="Zn peptidases"/>
    <property type="match status" value="1"/>
</dbReference>
<accession>A0ABM3MNB8</accession>
<dbReference type="GO" id="GO:0004177">
    <property type="term" value="F:aminopeptidase activity"/>
    <property type="evidence" value="ECO:0007669"/>
    <property type="project" value="UniProtKB-KW"/>
</dbReference>
<keyword evidence="3" id="KW-0645">Protease</keyword>
<dbReference type="PROSITE" id="PS00631">
    <property type="entry name" value="CYTOSOL_AP"/>
    <property type="match status" value="1"/>
</dbReference>
<protein>
    <submittedName>
        <fullName evidence="8 9">Aminopeptidase W07G4.4 isoform X1</fullName>
    </submittedName>
</protein>
<evidence type="ECO:0000313" key="9">
    <source>
        <dbReference type="RefSeq" id="XP_052752881.1"/>
    </source>
</evidence>
<dbReference type="PANTHER" id="PTHR11963:SF48">
    <property type="entry name" value="DIPEPTIDASE B, ISOFORM A"/>
    <property type="match status" value="1"/>
</dbReference>
<evidence type="ECO:0000256" key="2">
    <source>
        <dbReference type="ARBA" id="ARBA00022438"/>
    </source>
</evidence>
<keyword evidence="7" id="KW-1185">Reference proteome</keyword>
<evidence type="ECO:0000256" key="1">
    <source>
        <dbReference type="ARBA" id="ARBA00009528"/>
    </source>
</evidence>
<dbReference type="Pfam" id="PF00883">
    <property type="entry name" value="Peptidase_M17"/>
    <property type="match status" value="1"/>
</dbReference>
<name>A0ABM3MNB8_GALME</name>
<dbReference type="PANTHER" id="PTHR11963">
    <property type="entry name" value="LEUCINE AMINOPEPTIDASE-RELATED"/>
    <property type="match status" value="1"/>
</dbReference>
<keyword evidence="4" id="KW-0378">Hydrolase</keyword>
<evidence type="ECO:0000256" key="4">
    <source>
        <dbReference type="ARBA" id="ARBA00022801"/>
    </source>
</evidence>
<dbReference type="SUPFAM" id="SSF53187">
    <property type="entry name" value="Zn-dependent exopeptidases"/>
    <property type="match status" value="1"/>
</dbReference>
<reference evidence="8 9" key="1">
    <citation type="submission" date="2025-05" db="UniProtKB">
        <authorList>
            <consortium name="RefSeq"/>
        </authorList>
    </citation>
    <scope>IDENTIFICATION</scope>
    <source>
        <tissue evidence="8 9">Whole larvae</tissue>
    </source>
</reference>
<evidence type="ECO:0000313" key="10">
    <source>
        <dbReference type="RefSeq" id="XP_052752882.1"/>
    </source>
</evidence>
<gene>
    <name evidence="8 9 10" type="primary">LOC113509300</name>
</gene>
<sequence length="517" mass="53955">MSGSGAADAELVVHEVPVGVVDELSSPQYDALVVVSTLDVAPPHALRDFIAAAQQLDDTLVQGSTPALLQCPAVAGGRLVLAPTGPLTAYDDVRSVYEAARGGVRRAAAAGARRPALALAPHPRWPRAPLVALLGALEALYVPLQIRESFPERAVKLKRFGVYGEDKRVPLRPLVAEAVALEVARGVARDVGGADPERMTPAAAARLLRERLAGGAVRLRVLDDTAALRRDYPLFAAVSRAADSVERHRGCIIFLEYEPKNYENTVMLVGKGVTYDTGGADIKTGGAMAGMSGDKGGAAAVAGFLKACDLLRPPIKVVAALAMVRNSVGEEAYVADELLRSRSGLAVRVGNTDAEGRLAMADLLAEMRERAAAERAPHVYTVATLTGHAHRAYGDGYTAALDNHAAAARQHAARLRAAAESLGDAVEVSTLRREDLAAHRGRAAGDQLHQADNRPSVATPRGHQAPAAFLLLAAGLDGGDVPYTHLDVAASAGMLPAPPTAAPLLALAALYGLVRSC</sequence>
<dbReference type="GeneID" id="113509300"/>
<evidence type="ECO:0000313" key="7">
    <source>
        <dbReference type="Proteomes" id="UP001652740"/>
    </source>
</evidence>